<feature type="domain" description="Nudix hydrolase" evidence="2">
    <location>
        <begin position="28"/>
        <end position="157"/>
    </location>
</feature>
<keyword evidence="1" id="KW-0378">Hydrolase</keyword>
<dbReference type="EMBL" id="CP063374">
    <property type="protein sequence ID" value="QOV47079.1"/>
    <property type="molecule type" value="Genomic_DNA"/>
</dbReference>
<protein>
    <submittedName>
        <fullName evidence="3">NUDIX domain-containing protein</fullName>
    </submittedName>
</protein>
<reference evidence="3 4" key="1">
    <citation type="submission" date="2020-10" db="EMBL/GenBank/DDBJ databases">
        <title>Streptomyces chromofuscus complate genome analysis.</title>
        <authorList>
            <person name="Anwar N."/>
        </authorList>
    </citation>
    <scope>NUCLEOTIDE SEQUENCE [LARGE SCALE GENOMIC DNA]</scope>
    <source>
        <strain evidence="3 4">DSM 40273</strain>
    </source>
</reference>
<proteinExistence type="predicted"/>
<dbReference type="CDD" id="cd04697">
    <property type="entry name" value="NUDIX_Hydrolase"/>
    <property type="match status" value="1"/>
</dbReference>
<evidence type="ECO:0000313" key="3">
    <source>
        <dbReference type="EMBL" id="QOV47079.1"/>
    </source>
</evidence>
<dbReference type="GO" id="GO:0016787">
    <property type="term" value="F:hydrolase activity"/>
    <property type="evidence" value="ECO:0007669"/>
    <property type="project" value="UniProtKB-KW"/>
</dbReference>
<accession>A0A7M2TG00</accession>
<name>A0A7M2TG00_STRCW</name>
<dbReference type="SUPFAM" id="SSF55811">
    <property type="entry name" value="Nudix"/>
    <property type="match status" value="1"/>
</dbReference>
<evidence type="ECO:0000259" key="2">
    <source>
        <dbReference type="PROSITE" id="PS51462"/>
    </source>
</evidence>
<dbReference type="AlphaFoldDB" id="A0A7M2TG00"/>
<evidence type="ECO:0000313" key="4">
    <source>
        <dbReference type="Proteomes" id="UP000594008"/>
    </source>
</evidence>
<dbReference type="InterPro" id="IPR000086">
    <property type="entry name" value="NUDIX_hydrolase_dom"/>
</dbReference>
<dbReference type="InterPro" id="IPR015797">
    <property type="entry name" value="NUDIX_hydrolase-like_dom_sf"/>
</dbReference>
<dbReference type="Gene3D" id="3.90.79.10">
    <property type="entry name" value="Nucleoside Triphosphate Pyrophosphohydrolase"/>
    <property type="match status" value="1"/>
</dbReference>
<dbReference type="InterPro" id="IPR020084">
    <property type="entry name" value="NUDIX_hydrolase_CS"/>
</dbReference>
<keyword evidence="4" id="KW-1185">Reference proteome</keyword>
<evidence type="ECO:0000256" key="1">
    <source>
        <dbReference type="ARBA" id="ARBA00022801"/>
    </source>
</evidence>
<dbReference type="PROSITE" id="PS51462">
    <property type="entry name" value="NUDIX"/>
    <property type="match status" value="1"/>
</dbReference>
<dbReference type="PROSITE" id="PS00893">
    <property type="entry name" value="NUDIX_BOX"/>
    <property type="match status" value="1"/>
</dbReference>
<gene>
    <name evidence="3" type="ORF">IPT68_15080</name>
</gene>
<sequence length="273" mass="30237">MGELVEQVDDQDRVLRVVERGEAVRHGWLHRVATTVCRRPDGRILVHRRPHTAPRFPGQYNWLVGGAVDVGESYEDAAARELVEELGVRASPKFAFKYLCRGAISPYWLGLHEAVLTEELVVDASEIAWHEWLTLEEFHEARQRWSFVADGLDAWHRYLEARDLLPEFVGLRTPGLGRAENPLDDSGDGRAVVRGSGDAGLGANVHRRGLAVGDLGSAKHELLEDTHDLAVDVGQAGILPGQSDEGRVDGWKGLVRRVGHRRVSSCRSPRSSG</sequence>
<dbReference type="Proteomes" id="UP000594008">
    <property type="component" value="Chromosome"/>
</dbReference>
<dbReference type="Pfam" id="PF00293">
    <property type="entry name" value="NUDIX"/>
    <property type="match status" value="1"/>
</dbReference>
<organism evidence="3 4">
    <name type="scientific">Streptomyces chromofuscus</name>
    <dbReference type="NCBI Taxonomy" id="42881"/>
    <lineage>
        <taxon>Bacteria</taxon>
        <taxon>Bacillati</taxon>
        <taxon>Actinomycetota</taxon>
        <taxon>Actinomycetes</taxon>
        <taxon>Kitasatosporales</taxon>
        <taxon>Streptomycetaceae</taxon>
        <taxon>Streptomyces</taxon>
    </lineage>
</organism>
<dbReference type="KEGG" id="schf:IPT68_15080"/>